<accession>A0AAW0BKD4</accession>
<reference evidence="2 3" key="1">
    <citation type="submission" date="2024-01" db="EMBL/GenBank/DDBJ databases">
        <title>A draft genome for a cacao thread blight-causing isolate of Paramarasmius palmivorus.</title>
        <authorList>
            <person name="Baruah I.K."/>
            <person name="Bukari Y."/>
            <person name="Amoako-Attah I."/>
            <person name="Meinhardt L.W."/>
            <person name="Bailey B.A."/>
            <person name="Cohen S.P."/>
        </authorList>
    </citation>
    <scope>NUCLEOTIDE SEQUENCE [LARGE SCALE GENOMIC DNA]</scope>
    <source>
        <strain evidence="2 3">GH-12</strain>
    </source>
</reference>
<proteinExistence type="predicted"/>
<gene>
    <name evidence="2" type="ORF">VNI00_015511</name>
</gene>
<dbReference type="Proteomes" id="UP001383192">
    <property type="component" value="Unassembled WGS sequence"/>
</dbReference>
<dbReference type="AlphaFoldDB" id="A0AAW0BKD4"/>
<name>A0AAW0BKD4_9AGAR</name>
<keyword evidence="3" id="KW-1185">Reference proteome</keyword>
<organism evidence="2 3">
    <name type="scientific">Paramarasmius palmivorus</name>
    <dbReference type="NCBI Taxonomy" id="297713"/>
    <lineage>
        <taxon>Eukaryota</taxon>
        <taxon>Fungi</taxon>
        <taxon>Dikarya</taxon>
        <taxon>Basidiomycota</taxon>
        <taxon>Agaricomycotina</taxon>
        <taxon>Agaricomycetes</taxon>
        <taxon>Agaricomycetidae</taxon>
        <taxon>Agaricales</taxon>
        <taxon>Marasmiineae</taxon>
        <taxon>Marasmiaceae</taxon>
        <taxon>Paramarasmius</taxon>
    </lineage>
</organism>
<protein>
    <submittedName>
        <fullName evidence="2">Uncharacterized protein</fullName>
    </submittedName>
</protein>
<feature type="region of interest" description="Disordered" evidence="1">
    <location>
        <begin position="182"/>
        <end position="208"/>
    </location>
</feature>
<evidence type="ECO:0000256" key="1">
    <source>
        <dbReference type="SAM" id="MobiDB-lite"/>
    </source>
</evidence>
<comment type="caution">
    <text evidence="2">The sequence shown here is derived from an EMBL/GenBank/DDBJ whole genome shotgun (WGS) entry which is preliminary data.</text>
</comment>
<evidence type="ECO:0000313" key="3">
    <source>
        <dbReference type="Proteomes" id="UP001383192"/>
    </source>
</evidence>
<dbReference type="EMBL" id="JAYKXP010000101">
    <property type="protein sequence ID" value="KAK7026738.1"/>
    <property type="molecule type" value="Genomic_DNA"/>
</dbReference>
<sequence length="234" mass="26179">MSNVHDIESDSDSGSPFRWNIDKLCAAANHLRLAPDYTTYTCEPAIFRQMASPLPPYQPDHEWYILFTTTVQEHLQPGIYRDVRAIQTQFPKGTPPGEVCILRYADSLEDARGIWNKQCVKHHREEPMHQDCQEALDDQAYSVASQAKAALVHKELLDAYPQLRPRRRRRAEHLAIVENTSISAGPAVPPTAPSASTAGSGTANVSHDVPNVPDLNSWNLYVVHANGLRRHVSL</sequence>
<evidence type="ECO:0000313" key="2">
    <source>
        <dbReference type="EMBL" id="KAK7026738.1"/>
    </source>
</evidence>
<feature type="compositionally biased region" description="Low complexity" evidence="1">
    <location>
        <begin position="193"/>
        <end position="203"/>
    </location>
</feature>